<evidence type="ECO:0000256" key="5">
    <source>
        <dbReference type="ARBA" id="ARBA00022725"/>
    </source>
</evidence>
<evidence type="ECO:0000256" key="9">
    <source>
        <dbReference type="ARBA" id="ARBA00023224"/>
    </source>
</evidence>
<dbReference type="InParanoid" id="A0A2J7Q9W4"/>
<comment type="subcellular location">
    <subcellularLocation>
        <location evidence="1 10">Cell membrane</location>
        <topology evidence="1 10">Multi-pass membrane protein</topology>
    </subcellularLocation>
</comment>
<evidence type="ECO:0000256" key="3">
    <source>
        <dbReference type="ARBA" id="ARBA00022606"/>
    </source>
</evidence>
<comment type="caution">
    <text evidence="11">The sequence shown here is derived from an EMBL/GenBank/DDBJ whole genome shotgun (WGS) entry which is preliminary data.</text>
</comment>
<comment type="similarity">
    <text evidence="10">Belongs to the insect chemoreceptor superfamily. Heteromeric odorant receptor channel (TC 1.A.69) family.</text>
</comment>
<evidence type="ECO:0000256" key="6">
    <source>
        <dbReference type="ARBA" id="ARBA00022989"/>
    </source>
</evidence>
<organism evidence="11 12">
    <name type="scientific">Cryptotermes secundus</name>
    <dbReference type="NCBI Taxonomy" id="105785"/>
    <lineage>
        <taxon>Eukaryota</taxon>
        <taxon>Metazoa</taxon>
        <taxon>Ecdysozoa</taxon>
        <taxon>Arthropoda</taxon>
        <taxon>Hexapoda</taxon>
        <taxon>Insecta</taxon>
        <taxon>Pterygota</taxon>
        <taxon>Neoptera</taxon>
        <taxon>Polyneoptera</taxon>
        <taxon>Dictyoptera</taxon>
        <taxon>Blattodea</taxon>
        <taxon>Blattoidea</taxon>
        <taxon>Termitoidae</taxon>
        <taxon>Kalotermitidae</taxon>
        <taxon>Cryptotermitinae</taxon>
        <taxon>Cryptotermes</taxon>
    </lineage>
</organism>
<feature type="transmembrane region" description="Helical" evidence="10">
    <location>
        <begin position="284"/>
        <end position="305"/>
    </location>
</feature>
<gene>
    <name evidence="11" type="ORF">B7P43_G10920</name>
</gene>
<keyword evidence="2" id="KW-1003">Cell membrane</keyword>
<keyword evidence="6 10" id="KW-1133">Transmembrane helix</keyword>
<evidence type="ECO:0000313" key="11">
    <source>
        <dbReference type="EMBL" id="PNF25359.1"/>
    </source>
</evidence>
<evidence type="ECO:0000256" key="8">
    <source>
        <dbReference type="ARBA" id="ARBA00023170"/>
    </source>
</evidence>
<dbReference type="GO" id="GO:0004984">
    <property type="term" value="F:olfactory receptor activity"/>
    <property type="evidence" value="ECO:0007669"/>
    <property type="project" value="InterPro"/>
</dbReference>
<dbReference type="GO" id="GO:0005549">
    <property type="term" value="F:odorant binding"/>
    <property type="evidence" value="ECO:0007669"/>
    <property type="project" value="InterPro"/>
</dbReference>
<dbReference type="OrthoDB" id="7548151at2759"/>
<evidence type="ECO:0000256" key="10">
    <source>
        <dbReference type="RuleBase" id="RU351113"/>
    </source>
</evidence>
<proteinExistence type="inferred from homology"/>
<comment type="caution">
    <text evidence="10">Lacks conserved residue(s) required for the propagation of feature annotation.</text>
</comment>
<dbReference type="PANTHER" id="PTHR21137:SF35">
    <property type="entry name" value="ODORANT RECEPTOR 19A-RELATED"/>
    <property type="match status" value="1"/>
</dbReference>
<keyword evidence="12" id="KW-1185">Reference proteome</keyword>
<evidence type="ECO:0000256" key="4">
    <source>
        <dbReference type="ARBA" id="ARBA00022692"/>
    </source>
</evidence>
<keyword evidence="5 10" id="KW-0552">Olfaction</keyword>
<reference evidence="11 12" key="1">
    <citation type="submission" date="2017-12" db="EMBL/GenBank/DDBJ databases">
        <title>Hemimetabolous genomes reveal molecular basis of termite eusociality.</title>
        <authorList>
            <person name="Harrison M.C."/>
            <person name="Jongepier E."/>
            <person name="Robertson H.M."/>
            <person name="Arning N."/>
            <person name="Bitard-Feildel T."/>
            <person name="Chao H."/>
            <person name="Childers C.P."/>
            <person name="Dinh H."/>
            <person name="Doddapaneni H."/>
            <person name="Dugan S."/>
            <person name="Gowin J."/>
            <person name="Greiner C."/>
            <person name="Han Y."/>
            <person name="Hu H."/>
            <person name="Hughes D.S.T."/>
            <person name="Huylmans A.-K."/>
            <person name="Kemena C."/>
            <person name="Kremer L.P.M."/>
            <person name="Lee S.L."/>
            <person name="Lopez-Ezquerra A."/>
            <person name="Mallet L."/>
            <person name="Monroy-Kuhn J.M."/>
            <person name="Moser A."/>
            <person name="Murali S.C."/>
            <person name="Muzny D.M."/>
            <person name="Otani S."/>
            <person name="Piulachs M.-D."/>
            <person name="Poelchau M."/>
            <person name="Qu J."/>
            <person name="Schaub F."/>
            <person name="Wada-Katsumata A."/>
            <person name="Worley K.C."/>
            <person name="Xie Q."/>
            <person name="Ylla G."/>
            <person name="Poulsen M."/>
            <person name="Gibbs R.A."/>
            <person name="Schal C."/>
            <person name="Richards S."/>
            <person name="Belles X."/>
            <person name="Korb J."/>
            <person name="Bornberg-Bauer E."/>
        </authorList>
    </citation>
    <scope>NUCLEOTIDE SEQUENCE [LARGE SCALE GENOMIC DNA]</scope>
    <source>
        <tissue evidence="11">Whole body</tissue>
    </source>
</reference>
<protein>
    <recommendedName>
        <fullName evidence="10">Odorant receptor</fullName>
    </recommendedName>
</protein>
<evidence type="ECO:0000256" key="7">
    <source>
        <dbReference type="ARBA" id="ARBA00023136"/>
    </source>
</evidence>
<keyword evidence="8 10" id="KW-0675">Receptor</keyword>
<evidence type="ECO:0000256" key="2">
    <source>
        <dbReference type="ARBA" id="ARBA00022475"/>
    </source>
</evidence>
<dbReference type="GO" id="GO:0007165">
    <property type="term" value="P:signal transduction"/>
    <property type="evidence" value="ECO:0007669"/>
    <property type="project" value="UniProtKB-KW"/>
</dbReference>
<dbReference type="InterPro" id="IPR004117">
    <property type="entry name" value="7tm6_olfct_rcpt"/>
</dbReference>
<dbReference type="Proteomes" id="UP000235965">
    <property type="component" value="Unassembled WGS sequence"/>
</dbReference>
<keyword evidence="9 10" id="KW-0807">Transducer</keyword>
<dbReference type="FunCoup" id="A0A2J7Q9W4">
    <property type="interactions" value="58"/>
</dbReference>
<evidence type="ECO:0000256" key="1">
    <source>
        <dbReference type="ARBA" id="ARBA00004651"/>
    </source>
</evidence>
<dbReference type="STRING" id="105785.A0A2J7Q9W4"/>
<dbReference type="PANTHER" id="PTHR21137">
    <property type="entry name" value="ODORANT RECEPTOR"/>
    <property type="match status" value="1"/>
</dbReference>
<name>A0A2J7Q9W4_9NEOP</name>
<accession>A0A2J7Q9W4</accession>
<keyword evidence="4 10" id="KW-0812">Transmembrane</keyword>
<dbReference type="Pfam" id="PF02949">
    <property type="entry name" value="7tm_6"/>
    <property type="match status" value="1"/>
</dbReference>
<dbReference type="GO" id="GO:0005886">
    <property type="term" value="C:plasma membrane"/>
    <property type="evidence" value="ECO:0007669"/>
    <property type="project" value="UniProtKB-SubCell"/>
</dbReference>
<dbReference type="AlphaFoldDB" id="A0A2J7Q9W4"/>
<dbReference type="EMBL" id="NEVH01016344">
    <property type="protein sequence ID" value="PNF25359.1"/>
    <property type="molecule type" value="Genomic_DNA"/>
</dbReference>
<keyword evidence="3 10" id="KW-0716">Sensory transduction</keyword>
<keyword evidence="7 10" id="KW-0472">Membrane</keyword>
<evidence type="ECO:0000313" key="12">
    <source>
        <dbReference type="Proteomes" id="UP000235965"/>
    </source>
</evidence>
<sequence length="366" mass="42170">MKQTVFLLYEKRLKDLVQRLRSGYLATSLRWTEDHYKILQKADCRAQAASWRYYYLCIGTLISFFTRSILVSYGSALGLEILNQGNQTVKTLVFKAWFPFDIQQPGNFEIAFCFQIISCIMGPAVNAGMDTLLVSVIINCCGEFKVLKYSLRTIRERAEYLLASEKLHKMESFSASEALECENSRREQPGFSTANFRESVTTCKGQNENIKEAHYLQEDLDSKSDKCLLECIHHHQYILELVENMENLLNPVLFFQFFGSTCTICLILFYLALNLDSDGVMDQLSFCGLLAVALSQLLLFCWYGNDLTYESDSLTKAIYDTPWIDASMYFRKNMRIMISRSMKPSYLTGGKLYIMSLETYRAVRSF</sequence>
<feature type="transmembrane region" description="Helical" evidence="10">
    <location>
        <begin position="253"/>
        <end position="272"/>
    </location>
</feature>